<organism evidence="1 2">
    <name type="scientific">Zhenhengia yiwuensis</name>
    <dbReference type="NCBI Taxonomy" id="2763666"/>
    <lineage>
        <taxon>Bacteria</taxon>
        <taxon>Bacillati</taxon>
        <taxon>Bacillota</taxon>
        <taxon>Clostridia</taxon>
        <taxon>Lachnospirales</taxon>
        <taxon>Lachnospiraceae</taxon>
        <taxon>Zhenhengia</taxon>
    </lineage>
</organism>
<gene>
    <name evidence="1" type="ORF">H8718_18550</name>
</gene>
<comment type="caution">
    <text evidence="1">The sequence shown here is derived from an EMBL/GenBank/DDBJ whole genome shotgun (WGS) entry which is preliminary data.</text>
</comment>
<reference evidence="1" key="1">
    <citation type="submission" date="2020-08" db="EMBL/GenBank/DDBJ databases">
        <title>Genome public.</title>
        <authorList>
            <person name="Liu C."/>
            <person name="Sun Q."/>
        </authorList>
    </citation>
    <scope>NUCLEOTIDE SEQUENCE</scope>
    <source>
        <strain evidence="1">NSJ-12</strain>
    </source>
</reference>
<name>A0A926EHV8_9FIRM</name>
<dbReference type="EMBL" id="JACRSY010000055">
    <property type="protein sequence ID" value="MBC8581486.1"/>
    <property type="molecule type" value="Genomic_DNA"/>
</dbReference>
<proteinExistence type="predicted"/>
<keyword evidence="2" id="KW-1185">Reference proteome</keyword>
<evidence type="ECO:0000313" key="2">
    <source>
        <dbReference type="Proteomes" id="UP000655830"/>
    </source>
</evidence>
<protein>
    <submittedName>
        <fullName evidence="1">Uncharacterized protein</fullName>
    </submittedName>
</protein>
<dbReference type="RefSeq" id="WP_249334434.1">
    <property type="nucleotide sequence ID" value="NZ_JACRSY010000055.1"/>
</dbReference>
<sequence>MINKVFNILEKLELPLRWNDTPPFDDKGIVIDYHFFGEVGCLFGDGITLDESGKLQVDVYSKVDYSVTVNQVKTLLIDAGFLFEDGSDNTEHLDDNTKLYHKVLIFNYSESEVMESWEKQ</sequence>
<dbReference type="AlphaFoldDB" id="A0A926EHV8"/>
<accession>A0A926EHV8</accession>
<evidence type="ECO:0000313" key="1">
    <source>
        <dbReference type="EMBL" id="MBC8581486.1"/>
    </source>
</evidence>
<dbReference type="Proteomes" id="UP000655830">
    <property type="component" value="Unassembled WGS sequence"/>
</dbReference>